<dbReference type="SUPFAM" id="SSF48452">
    <property type="entry name" value="TPR-like"/>
    <property type="match status" value="1"/>
</dbReference>
<dbReference type="Proteomes" id="UP001295684">
    <property type="component" value="Unassembled WGS sequence"/>
</dbReference>
<dbReference type="EMBL" id="CAMPGE010024343">
    <property type="protein sequence ID" value="CAI2382191.1"/>
    <property type="molecule type" value="Genomic_DNA"/>
</dbReference>
<feature type="region of interest" description="Disordered" evidence="1">
    <location>
        <begin position="636"/>
        <end position="674"/>
    </location>
</feature>
<organism evidence="2 3">
    <name type="scientific">Euplotes crassus</name>
    <dbReference type="NCBI Taxonomy" id="5936"/>
    <lineage>
        <taxon>Eukaryota</taxon>
        <taxon>Sar</taxon>
        <taxon>Alveolata</taxon>
        <taxon>Ciliophora</taxon>
        <taxon>Intramacronucleata</taxon>
        <taxon>Spirotrichea</taxon>
        <taxon>Hypotrichia</taxon>
        <taxon>Euplotida</taxon>
        <taxon>Euplotidae</taxon>
        <taxon>Moneuplotes</taxon>
    </lineage>
</organism>
<dbReference type="AlphaFoldDB" id="A0AAD2D7A3"/>
<dbReference type="InterPro" id="IPR011990">
    <property type="entry name" value="TPR-like_helical_dom_sf"/>
</dbReference>
<evidence type="ECO:0000313" key="2">
    <source>
        <dbReference type="EMBL" id="CAI2382191.1"/>
    </source>
</evidence>
<evidence type="ECO:0000313" key="3">
    <source>
        <dbReference type="Proteomes" id="UP001295684"/>
    </source>
</evidence>
<keyword evidence="3" id="KW-1185">Reference proteome</keyword>
<feature type="compositionally biased region" description="Polar residues" evidence="1">
    <location>
        <begin position="262"/>
        <end position="276"/>
    </location>
</feature>
<feature type="region of interest" description="Disordered" evidence="1">
    <location>
        <begin position="258"/>
        <end position="277"/>
    </location>
</feature>
<evidence type="ECO:0000256" key="1">
    <source>
        <dbReference type="SAM" id="MobiDB-lite"/>
    </source>
</evidence>
<proteinExistence type="predicted"/>
<feature type="compositionally biased region" description="Low complexity" evidence="1">
    <location>
        <begin position="650"/>
        <end position="666"/>
    </location>
</feature>
<name>A0AAD2D7A3_EUPCR</name>
<gene>
    <name evidence="2" type="ORF">ECRASSUSDP1_LOCUS23661</name>
</gene>
<reference evidence="2" key="1">
    <citation type="submission" date="2023-07" db="EMBL/GenBank/DDBJ databases">
        <authorList>
            <consortium name="AG Swart"/>
            <person name="Singh M."/>
            <person name="Singh A."/>
            <person name="Seah K."/>
            <person name="Emmerich C."/>
        </authorList>
    </citation>
    <scope>NUCLEOTIDE SEQUENCE</scope>
    <source>
        <strain evidence="2">DP1</strain>
    </source>
</reference>
<accession>A0AAD2D7A3</accession>
<protein>
    <submittedName>
        <fullName evidence="2">Uncharacterized protein</fullName>
    </submittedName>
</protein>
<sequence>MPAVITVSNLRSCEGEICRNKYGNSANVSINRPKQSLLLPVQDKPCLNFSKATYKADKMMEEAKPLELLVYNFLEPYNNPKQTSTQKNSATDLLQKGNFRLKKAAVRRKTNKKKDNWIWSNQCDKNKLPDNLMGGLNLRLKENLKNCFSLINDKTESPKNVLKLLKNKHSLAGSNMRRRVTRGAPLLSSSMQGIPGPRASAMTPANPKIIELHGKSGVSKKQHKRSKMSIMLLNSSKRKSTKQHLRSRVKERHHVSYGGNEKFSSSVKTNEMTDTRSQIRRKRMNKLLTDHGYSRTPQTKTPEVDQHITPIQKLKRCIRKITLANRFLDSTYGSVKVKVEHDHYKTKYLHILEVMFKTARECYKCRFKTGFLLIYVEILQMTMRVPDLQSAVHAFLSLSLVSFYFKDNINATFALQRLIGLSEQKKDFLTTVKAYEILAWIFEDKKEFKNTVKCYKNMLKYAWILENPSIEQEAYDKLSVQYFHLGKIKKSQEYHNRYLKGYIEPKESGIHSLTLLKHQHKMRDMEKIKPRETDYKHAVSYSKGFLAKIKDCLSQEEKSNLVLSCFNYEEGFKVRIPTPVSRMQLKDLPSPSTRAEDPKTKEIRKSLMKHELFRNKKASLSGVGPMIDDDYLRKNRKQREEISKKVQLLTSSTSPTRMTPTGSPSPRKCMSKQL</sequence>
<dbReference type="Gene3D" id="1.25.40.10">
    <property type="entry name" value="Tetratricopeptide repeat domain"/>
    <property type="match status" value="1"/>
</dbReference>
<comment type="caution">
    <text evidence="2">The sequence shown here is derived from an EMBL/GenBank/DDBJ whole genome shotgun (WGS) entry which is preliminary data.</text>
</comment>